<dbReference type="InterPro" id="IPR013655">
    <property type="entry name" value="PAS_fold_3"/>
</dbReference>
<evidence type="ECO:0000256" key="9">
    <source>
        <dbReference type="ARBA" id="ARBA00022840"/>
    </source>
</evidence>
<keyword evidence="10" id="KW-1133">Transmembrane helix</keyword>
<gene>
    <name evidence="17" type="ORF">HDE68_003655</name>
</gene>
<keyword evidence="8" id="KW-0418">Kinase</keyword>
<evidence type="ECO:0000256" key="8">
    <source>
        <dbReference type="ARBA" id="ARBA00022777"/>
    </source>
</evidence>
<keyword evidence="5 17" id="KW-0808">Transferase</keyword>
<feature type="domain" description="PAS" evidence="15">
    <location>
        <begin position="55"/>
        <end position="100"/>
    </location>
</feature>
<evidence type="ECO:0000259" key="14">
    <source>
        <dbReference type="PROSITE" id="PS50109"/>
    </source>
</evidence>
<dbReference type="SMART" id="SM00091">
    <property type="entry name" value="PAS"/>
    <property type="match status" value="2"/>
</dbReference>
<evidence type="ECO:0000256" key="2">
    <source>
        <dbReference type="ARBA" id="ARBA00004141"/>
    </source>
</evidence>
<protein>
    <recommendedName>
        <fullName evidence="3">histidine kinase</fullName>
        <ecNumber evidence="3">2.7.13.3</ecNumber>
    </recommendedName>
</protein>
<dbReference type="PROSITE" id="PS50113">
    <property type="entry name" value="PAC"/>
    <property type="match status" value="1"/>
</dbReference>
<name>A0A7W8ZPR5_9SPHI</name>
<keyword evidence="11" id="KW-0902">Two-component regulatory system</keyword>
<evidence type="ECO:0000259" key="16">
    <source>
        <dbReference type="PROSITE" id="PS50113"/>
    </source>
</evidence>
<dbReference type="GO" id="GO:0016787">
    <property type="term" value="F:hydrolase activity"/>
    <property type="evidence" value="ECO:0007669"/>
    <property type="project" value="UniProtKB-KW"/>
</dbReference>
<keyword evidence="6" id="KW-0812">Transmembrane</keyword>
<dbReference type="InterPro" id="IPR003661">
    <property type="entry name" value="HisK_dim/P_dom"/>
</dbReference>
<dbReference type="PROSITE" id="PS50112">
    <property type="entry name" value="PAS"/>
    <property type="match status" value="2"/>
</dbReference>
<evidence type="ECO:0000256" key="12">
    <source>
        <dbReference type="ARBA" id="ARBA00023136"/>
    </source>
</evidence>
<dbReference type="EMBL" id="JACHCE010000006">
    <property type="protein sequence ID" value="MBB5637730.1"/>
    <property type="molecule type" value="Genomic_DNA"/>
</dbReference>
<dbReference type="InterPro" id="IPR001610">
    <property type="entry name" value="PAC"/>
</dbReference>
<dbReference type="InterPro" id="IPR005467">
    <property type="entry name" value="His_kinase_dom"/>
</dbReference>
<dbReference type="GO" id="GO:0032259">
    <property type="term" value="P:methylation"/>
    <property type="evidence" value="ECO:0007669"/>
    <property type="project" value="UniProtKB-KW"/>
</dbReference>
<evidence type="ECO:0000256" key="3">
    <source>
        <dbReference type="ARBA" id="ARBA00012438"/>
    </source>
</evidence>
<dbReference type="Proteomes" id="UP000537204">
    <property type="component" value="Unassembled WGS sequence"/>
</dbReference>
<dbReference type="GO" id="GO:0016020">
    <property type="term" value="C:membrane"/>
    <property type="evidence" value="ECO:0007669"/>
    <property type="project" value="UniProtKB-SubCell"/>
</dbReference>
<dbReference type="InterPro" id="IPR036097">
    <property type="entry name" value="HisK_dim/P_sf"/>
</dbReference>
<keyword evidence="4" id="KW-0597">Phosphoprotein</keyword>
<dbReference type="Pfam" id="PF13426">
    <property type="entry name" value="PAS_9"/>
    <property type="match status" value="1"/>
</dbReference>
<reference evidence="17 18" key="1">
    <citation type="submission" date="2020-08" db="EMBL/GenBank/DDBJ databases">
        <title>Genomic Encyclopedia of Type Strains, Phase IV (KMG-V): Genome sequencing to study the core and pangenomes of soil and plant-associated prokaryotes.</title>
        <authorList>
            <person name="Whitman W."/>
        </authorList>
    </citation>
    <scope>NUCLEOTIDE SEQUENCE [LARGE SCALE GENOMIC DNA]</scope>
    <source>
        <strain evidence="17 18">S3M1</strain>
    </source>
</reference>
<dbReference type="CDD" id="cd00075">
    <property type="entry name" value="HATPase"/>
    <property type="match status" value="1"/>
</dbReference>
<dbReference type="Pfam" id="PF08447">
    <property type="entry name" value="PAS_3"/>
    <property type="match status" value="1"/>
</dbReference>
<comment type="caution">
    <text evidence="17">The sequence shown here is derived from an EMBL/GenBank/DDBJ whole genome shotgun (WGS) entry which is preliminary data.</text>
</comment>
<keyword evidence="17" id="KW-0378">Hydrolase</keyword>
<dbReference type="SUPFAM" id="SSF47384">
    <property type="entry name" value="Homodimeric domain of signal transducing histidine kinase"/>
    <property type="match status" value="1"/>
</dbReference>
<evidence type="ECO:0000256" key="7">
    <source>
        <dbReference type="ARBA" id="ARBA00022741"/>
    </source>
</evidence>
<keyword evidence="12" id="KW-0472">Membrane</keyword>
<feature type="domain" description="PAS" evidence="15">
    <location>
        <begin position="209"/>
        <end position="279"/>
    </location>
</feature>
<feature type="coiled-coil region" evidence="13">
    <location>
        <begin position="167"/>
        <end position="201"/>
    </location>
</feature>
<dbReference type="Gene3D" id="1.10.287.130">
    <property type="match status" value="1"/>
</dbReference>
<keyword evidence="17" id="KW-0489">Methyltransferase</keyword>
<dbReference type="PRINTS" id="PR00344">
    <property type="entry name" value="BCTRLSENSOR"/>
</dbReference>
<dbReference type="FunFam" id="3.30.565.10:FF:000006">
    <property type="entry name" value="Sensor histidine kinase WalK"/>
    <property type="match status" value="1"/>
</dbReference>
<dbReference type="CDD" id="cd00082">
    <property type="entry name" value="HisKA"/>
    <property type="match status" value="1"/>
</dbReference>
<dbReference type="Pfam" id="PF00512">
    <property type="entry name" value="HisKA"/>
    <property type="match status" value="1"/>
</dbReference>
<organism evidence="17 18">
    <name type="scientific">Pedobacter cryoconitis</name>
    <dbReference type="NCBI Taxonomy" id="188932"/>
    <lineage>
        <taxon>Bacteria</taxon>
        <taxon>Pseudomonadati</taxon>
        <taxon>Bacteroidota</taxon>
        <taxon>Sphingobacteriia</taxon>
        <taxon>Sphingobacteriales</taxon>
        <taxon>Sphingobacteriaceae</taxon>
        <taxon>Pedobacter</taxon>
    </lineage>
</organism>
<keyword evidence="7" id="KW-0547">Nucleotide-binding</keyword>
<dbReference type="EC" id="2.7.13.3" evidence="3"/>
<evidence type="ECO:0000256" key="10">
    <source>
        <dbReference type="ARBA" id="ARBA00022989"/>
    </source>
</evidence>
<proteinExistence type="predicted"/>
<evidence type="ECO:0000256" key="4">
    <source>
        <dbReference type="ARBA" id="ARBA00022553"/>
    </source>
</evidence>
<evidence type="ECO:0000256" key="6">
    <source>
        <dbReference type="ARBA" id="ARBA00022692"/>
    </source>
</evidence>
<evidence type="ECO:0000256" key="13">
    <source>
        <dbReference type="SAM" id="Coils"/>
    </source>
</evidence>
<evidence type="ECO:0000259" key="15">
    <source>
        <dbReference type="PROSITE" id="PS50112"/>
    </source>
</evidence>
<dbReference type="GO" id="GO:0008168">
    <property type="term" value="F:methyltransferase activity"/>
    <property type="evidence" value="ECO:0007669"/>
    <property type="project" value="UniProtKB-KW"/>
</dbReference>
<comment type="catalytic activity">
    <reaction evidence="1">
        <text>ATP + protein L-histidine = ADP + protein N-phospho-L-histidine.</text>
        <dbReference type="EC" id="2.7.13.3"/>
    </reaction>
</comment>
<dbReference type="SUPFAM" id="SSF55874">
    <property type="entry name" value="ATPase domain of HSP90 chaperone/DNA topoisomerase II/histidine kinase"/>
    <property type="match status" value="1"/>
</dbReference>
<dbReference type="InterPro" id="IPR003594">
    <property type="entry name" value="HATPase_dom"/>
</dbReference>
<dbReference type="SUPFAM" id="SSF55785">
    <property type="entry name" value="PYP-like sensor domain (PAS domain)"/>
    <property type="match status" value="2"/>
</dbReference>
<feature type="domain" description="PAC" evidence="16">
    <location>
        <begin position="282"/>
        <end position="334"/>
    </location>
</feature>
<evidence type="ECO:0000256" key="11">
    <source>
        <dbReference type="ARBA" id="ARBA00023012"/>
    </source>
</evidence>
<dbReference type="SMART" id="SM00086">
    <property type="entry name" value="PAC"/>
    <property type="match status" value="1"/>
</dbReference>
<dbReference type="InterPro" id="IPR035965">
    <property type="entry name" value="PAS-like_dom_sf"/>
</dbReference>
<evidence type="ECO:0000256" key="5">
    <source>
        <dbReference type="ARBA" id="ARBA00022679"/>
    </source>
</evidence>
<dbReference type="SMART" id="SM00388">
    <property type="entry name" value="HisKA"/>
    <property type="match status" value="1"/>
</dbReference>
<keyword evidence="13" id="KW-0175">Coiled coil</keyword>
<dbReference type="GO" id="GO:0007234">
    <property type="term" value="P:osmosensory signaling via phosphorelay pathway"/>
    <property type="evidence" value="ECO:0007669"/>
    <property type="project" value="TreeGrafter"/>
</dbReference>
<dbReference type="InterPro" id="IPR000700">
    <property type="entry name" value="PAS-assoc_C"/>
</dbReference>
<dbReference type="SMART" id="SM00387">
    <property type="entry name" value="HATPase_c"/>
    <property type="match status" value="1"/>
</dbReference>
<dbReference type="GO" id="GO:0000155">
    <property type="term" value="F:phosphorelay sensor kinase activity"/>
    <property type="evidence" value="ECO:0007669"/>
    <property type="project" value="InterPro"/>
</dbReference>
<dbReference type="InterPro" id="IPR000014">
    <property type="entry name" value="PAS"/>
</dbReference>
<dbReference type="PANTHER" id="PTHR42878:SF7">
    <property type="entry name" value="SENSOR HISTIDINE KINASE GLRK"/>
    <property type="match status" value="1"/>
</dbReference>
<dbReference type="GO" id="GO:0000156">
    <property type="term" value="F:phosphorelay response regulator activity"/>
    <property type="evidence" value="ECO:0007669"/>
    <property type="project" value="TreeGrafter"/>
</dbReference>
<dbReference type="InterPro" id="IPR050351">
    <property type="entry name" value="BphY/WalK/GraS-like"/>
</dbReference>
<dbReference type="FunFam" id="1.10.287.130:FF:000001">
    <property type="entry name" value="Two-component sensor histidine kinase"/>
    <property type="match status" value="1"/>
</dbReference>
<dbReference type="InterPro" id="IPR004358">
    <property type="entry name" value="Sig_transdc_His_kin-like_C"/>
</dbReference>
<dbReference type="InterPro" id="IPR036890">
    <property type="entry name" value="HATPase_C_sf"/>
</dbReference>
<dbReference type="FunFam" id="3.30.450.20:FF:000099">
    <property type="entry name" value="Sensory box sensor histidine kinase"/>
    <property type="match status" value="1"/>
</dbReference>
<accession>A0A7W8ZPR5</accession>
<evidence type="ECO:0000313" key="17">
    <source>
        <dbReference type="EMBL" id="MBB5637730.1"/>
    </source>
</evidence>
<keyword evidence="9" id="KW-0067">ATP-binding</keyword>
<dbReference type="AlphaFoldDB" id="A0A7W8ZPR5"/>
<evidence type="ECO:0000313" key="18">
    <source>
        <dbReference type="Proteomes" id="UP000537204"/>
    </source>
</evidence>
<evidence type="ECO:0000256" key="1">
    <source>
        <dbReference type="ARBA" id="ARBA00000085"/>
    </source>
</evidence>
<dbReference type="PROSITE" id="PS50109">
    <property type="entry name" value="HIS_KIN"/>
    <property type="match status" value="1"/>
</dbReference>
<dbReference type="GO" id="GO:0030295">
    <property type="term" value="F:protein kinase activator activity"/>
    <property type="evidence" value="ECO:0007669"/>
    <property type="project" value="TreeGrafter"/>
</dbReference>
<feature type="domain" description="Histidine kinase" evidence="14">
    <location>
        <begin position="338"/>
        <end position="553"/>
    </location>
</feature>
<sequence>MSTQNTTAQLMTEIKELHLQLKEANASIEAIRMGLADAFVVKGEEGHQLYTLTTADQTFRVLVEKMREGAVTLNKNGIILYCNSRFAEMAGLSLNRVIGQRFDQFINQYTADKLNHIIASGNVSDYKTEETLISSDFSGMSVLMSITNLNLEEGTAFSILLTDLTHQKETQQVLRIKNEELEKARNEALELNNILEDTVNERTKDLSVSREHFMLLADSIPQITWTNLPSGQLNFFNKRWYDYTGLSFDPTFEEGWEHIVHPEDLPATREKFNSCIKTGQVFEIENRYKRNDGIYRWHLNRSVPLKNETGELLFWVGTATDIDDQRKSIDKKDEFIGMASHELKTPLTSLSAYLQLISNYKKETIPEQVKTFIVKAESSINRLHILVNDLLDVSKIQAGKLHFRQCPLNVDALISTCAENAAYMFPDYNIIYKAGTDAKVNGNVERLEQVLMNLINNAVKYSPLHKDIILSVTKEASQLRISVTDYGIGLSASQKDKIFERFYRVDEQNFMASGLGMGLYISMDIIKNHKGTIGVQSRINKGSTFYILLPLLL</sequence>
<dbReference type="Gene3D" id="3.30.565.10">
    <property type="entry name" value="Histidine kinase-like ATPase, C-terminal domain"/>
    <property type="match status" value="1"/>
</dbReference>
<dbReference type="PANTHER" id="PTHR42878">
    <property type="entry name" value="TWO-COMPONENT HISTIDINE KINASE"/>
    <property type="match status" value="1"/>
</dbReference>
<dbReference type="RefSeq" id="WP_183883596.1">
    <property type="nucleotide sequence ID" value="NZ_JACHCE010000006.1"/>
</dbReference>
<dbReference type="CDD" id="cd00130">
    <property type="entry name" value="PAS"/>
    <property type="match status" value="2"/>
</dbReference>
<dbReference type="Pfam" id="PF02518">
    <property type="entry name" value="HATPase_c"/>
    <property type="match status" value="1"/>
</dbReference>
<comment type="subcellular location">
    <subcellularLocation>
        <location evidence="2">Membrane</location>
        <topology evidence="2">Multi-pass membrane protein</topology>
    </subcellularLocation>
</comment>
<dbReference type="Gene3D" id="3.30.450.20">
    <property type="entry name" value="PAS domain"/>
    <property type="match status" value="2"/>
</dbReference>
<dbReference type="NCBIfam" id="TIGR00229">
    <property type="entry name" value="sensory_box"/>
    <property type="match status" value="2"/>
</dbReference>